<proteinExistence type="predicted"/>
<gene>
    <name evidence="2" type="ORF">M153_7740002299</name>
</gene>
<feature type="compositionally biased region" description="Basic and acidic residues" evidence="1">
    <location>
        <begin position="291"/>
        <end position="327"/>
    </location>
</feature>
<evidence type="ECO:0000313" key="2">
    <source>
        <dbReference type="EMBL" id="KRH93552.1"/>
    </source>
</evidence>
<dbReference type="EMBL" id="LGUB01000297">
    <property type="protein sequence ID" value="KRH93552.1"/>
    <property type="molecule type" value="Genomic_DNA"/>
</dbReference>
<feature type="non-terminal residue" evidence="2">
    <location>
        <position position="674"/>
    </location>
</feature>
<dbReference type="Proteomes" id="UP000051530">
    <property type="component" value="Unassembled WGS sequence"/>
</dbReference>
<evidence type="ECO:0000256" key="1">
    <source>
        <dbReference type="SAM" id="MobiDB-lite"/>
    </source>
</evidence>
<name>A0A0R0M400_9MICR</name>
<accession>A0A0R0M400</accession>
<feature type="compositionally biased region" description="Polar residues" evidence="1">
    <location>
        <begin position="279"/>
        <end position="290"/>
    </location>
</feature>
<dbReference type="VEuPathDB" id="MicrosporidiaDB:M153_7740002299"/>
<feature type="region of interest" description="Disordered" evidence="1">
    <location>
        <begin position="269"/>
        <end position="327"/>
    </location>
</feature>
<organism evidence="2 3">
    <name type="scientific">Pseudoloma neurophilia</name>
    <dbReference type="NCBI Taxonomy" id="146866"/>
    <lineage>
        <taxon>Eukaryota</taxon>
        <taxon>Fungi</taxon>
        <taxon>Fungi incertae sedis</taxon>
        <taxon>Microsporidia</taxon>
        <taxon>Pseudoloma</taxon>
    </lineage>
</organism>
<evidence type="ECO:0000313" key="3">
    <source>
        <dbReference type="Proteomes" id="UP000051530"/>
    </source>
</evidence>
<keyword evidence="3" id="KW-1185">Reference proteome</keyword>
<reference evidence="2 3" key="1">
    <citation type="submission" date="2015-07" db="EMBL/GenBank/DDBJ databases">
        <title>The genome of Pseudoloma neurophilia, a relevant intracellular parasite of the zebrafish.</title>
        <authorList>
            <person name="Ndikumana S."/>
            <person name="Pelin A."/>
            <person name="Sanders J."/>
            <person name="Corradi N."/>
        </authorList>
    </citation>
    <scope>NUCLEOTIDE SEQUENCE [LARGE SCALE GENOMIC DNA]</scope>
    <source>
        <strain evidence="2 3">MK1</strain>
    </source>
</reference>
<comment type="caution">
    <text evidence="2">The sequence shown here is derived from an EMBL/GenBank/DDBJ whole genome shotgun (WGS) entry which is preliminary data.</text>
</comment>
<protein>
    <submittedName>
        <fullName evidence="2">Uncharacterized protein</fullName>
    </submittedName>
</protein>
<sequence>MQIIFFYMFNIVWLKTYKQGPKTIGLIDESTSMIVDVGRTVRLQQNKNQPSNLDNPAVLQIFPSGISGELASYYIKFGTGKYMCVRKTSPTIMGCRKMTDAHTLWHLVQKKGHGLAIKSDSGKCLRISFYDNLKRRQGFALKVTDCHKFIDYRWKIRRVLMSPDDISSSTEDLDVKRALSKTDRLKKLEKNTSTESNIVNEVTSCYPKSTDKECIKKITTKSSGPIIRNIAENKMSFTHKPSNQITKIFDGGSGSTESFDIKQIKKSDLISDDSKSTEQKNLQSVSQNVDENTRLSQKDDKNTETSNEKEEKEHAKKTDSNDIKSDNSKIIKNNDLKKVNENVGFLDQKTPKKYIINGIEELLTPVVSGGQIQYIMQPVTPSPANISGAKKCMTTSNGIIRTTENQPVSTTTSQNLINNQGCNSNSPNLTPYLTQNSNQNAPNPCRSGFLLNQQMLDNIYSAQIKPFITPYDQIPSRLSKILSQRTLQTPGGDNTASQKVNNCNYMNSLQNLTNISAANNNVACNPSFLQSTQSGNNMPQSQQISTNCNNMPQSQQNVSNTYPNSNILSGYTNFANQITPSRNPPTAVSQTNTFPQNCLTVEQNPPKCQVINSLQPTNTVTVSPADSRKTIYQINMAIPGAQKLVKTYWAAKEPEIIKLPLAVPGVPCIVEGYF</sequence>
<dbReference type="AlphaFoldDB" id="A0A0R0M400"/>
<feature type="compositionally biased region" description="Basic and acidic residues" evidence="1">
    <location>
        <begin position="269"/>
        <end position="278"/>
    </location>
</feature>